<dbReference type="Proteomes" id="UP000272412">
    <property type="component" value="Unassembled WGS sequence"/>
</dbReference>
<proteinExistence type="predicted"/>
<accession>A0A3N4NFH5</accession>
<dbReference type="OrthoDB" id="8602213at2"/>
<organism evidence="1 2">
    <name type="scientific">Neisseria weixii</name>
    <dbReference type="NCBI Taxonomy" id="1853276"/>
    <lineage>
        <taxon>Bacteria</taxon>
        <taxon>Pseudomonadati</taxon>
        <taxon>Pseudomonadota</taxon>
        <taxon>Betaproteobacteria</taxon>
        <taxon>Neisseriales</taxon>
        <taxon>Neisseriaceae</taxon>
        <taxon>Neisseria</taxon>
    </lineage>
</organism>
<sequence>MHPNLVNQLPLPVYPIDRDRADYALSKNRLSDYFIRNPVLFQRALKPEFTVHAVQMAAHACGLWFDTWHNPDSGRMVLVVANKDVMPLKAMFQRTLNNQSVIDALLRRS</sequence>
<comment type="caution">
    <text evidence="1">The sequence shown here is derived from an EMBL/GenBank/DDBJ whole genome shotgun (WGS) entry which is preliminary data.</text>
</comment>
<dbReference type="EMBL" id="RPFL01000001">
    <property type="protein sequence ID" value="RPD90870.1"/>
    <property type="molecule type" value="Genomic_DNA"/>
</dbReference>
<evidence type="ECO:0000313" key="2">
    <source>
        <dbReference type="Proteomes" id="UP000272412"/>
    </source>
</evidence>
<dbReference type="RefSeq" id="WP_123803580.1">
    <property type="nucleotide sequence ID" value="NZ_JBHSPY010000004.1"/>
</dbReference>
<name>A0A3N4NFH5_9NEIS</name>
<reference evidence="1 2" key="1">
    <citation type="submission" date="2018-11" db="EMBL/GenBank/DDBJ databases">
        <title>Neisseria weixii sp. nov. isolated from the rectal contents of plateau pika (Ochotona cruzoniae).</title>
        <authorList>
            <person name="Zhang G."/>
        </authorList>
    </citation>
    <scope>NUCLEOTIDE SEQUENCE [LARGE SCALE GENOMIC DNA]</scope>
    <source>
        <strain evidence="1 2">10009</strain>
    </source>
</reference>
<protein>
    <submittedName>
        <fullName evidence="1">Uncharacterized protein</fullName>
    </submittedName>
</protein>
<dbReference type="AlphaFoldDB" id="A0A3N4NFH5"/>
<evidence type="ECO:0000313" key="1">
    <source>
        <dbReference type="EMBL" id="RPD90870.1"/>
    </source>
</evidence>
<gene>
    <name evidence="1" type="ORF">EGK74_00515</name>
</gene>
<keyword evidence="2" id="KW-1185">Reference proteome</keyword>